<feature type="transmembrane region" description="Helical" evidence="1">
    <location>
        <begin position="146"/>
        <end position="170"/>
    </location>
</feature>
<evidence type="ECO:0000313" key="2">
    <source>
        <dbReference type="EMBL" id="MCL6294870.1"/>
    </source>
</evidence>
<gene>
    <name evidence="2" type="ORF">M3P09_07685</name>
</gene>
<sequence>MPKKKIINAHAHVFTSQFVPPFLAKTIIPWPLYYFIHTRHVVNLAKRYYSYKHALKFPKFKGSDNDQDKDKEWNRIYKLRQEERDSAIRRFNFKNKPYLYYPYKLFVLWLSVVAVIYAITVMASIFGLDETTSKVIEWIKNKMGTYYLYFEICLWLKLLWVGVIMVFINWSRRTIWSLIKGLFPVFNKIVSTQGMELLERYLLMGRFALYKTQQKVAERALHQLPPDSDMVILPMDMEFMGAGTPKLRSDLLKKKDEKIANGWHEDDFKDTYKYQMRELWEFVKTRRENEHEEQYHPFLFLDPRRIKKEGKAFFDYKIMNNKMVLKPCFVKTYMEDRAFSGFKIYPALGYYVFNEHLLPFWRYASENNIPIMTHCVVGVIYYRGKKKKEWNFHPIFKQHYKDRRHSPAEPMLLPQQKNVEFQFNFTHPMNYLCLYEERLLKQVLAKVKDKEIRNLFGYKDSETPLSYNLSNLKICLAHYGGEEEWTKYLETDRDVYTRSIITKPDEGIEFIPEELNDPISWDKINSLWFDTDWYAIITSMLMKYENIYADLSYIISKPSIYPLLNETLQKGTNYEAQKEIYDAETIKNKKASHMQGRNRLRSHILYGTDFYVVRNHNSDKDLFIETKTAIDEESFDLIARENPDNYLSRQ</sequence>
<protein>
    <recommendedName>
        <fullName evidence="4">Amidohydrolase</fullName>
    </recommendedName>
</protein>
<comment type="caution">
    <text evidence="2">The sequence shown here is derived from an EMBL/GenBank/DDBJ whole genome shotgun (WGS) entry which is preliminary data.</text>
</comment>
<name>A0ABT0QD19_9FLAO</name>
<keyword evidence="1" id="KW-1133">Transmembrane helix</keyword>
<reference evidence="2" key="1">
    <citation type="submission" date="2022-05" db="EMBL/GenBank/DDBJ databases">
        <authorList>
            <person name="Park J.-S."/>
        </authorList>
    </citation>
    <scope>NUCLEOTIDE SEQUENCE</scope>
    <source>
        <strain evidence="2">2012CJ34-3</strain>
    </source>
</reference>
<organism evidence="2 3">
    <name type="scientific">Jejuia spongiicola</name>
    <dbReference type="NCBI Taxonomy" id="2942207"/>
    <lineage>
        <taxon>Bacteria</taxon>
        <taxon>Pseudomonadati</taxon>
        <taxon>Bacteroidota</taxon>
        <taxon>Flavobacteriia</taxon>
        <taxon>Flavobacteriales</taxon>
        <taxon>Flavobacteriaceae</taxon>
        <taxon>Jejuia</taxon>
    </lineage>
</organism>
<evidence type="ECO:0000256" key="1">
    <source>
        <dbReference type="SAM" id="Phobius"/>
    </source>
</evidence>
<evidence type="ECO:0000313" key="3">
    <source>
        <dbReference type="Proteomes" id="UP001165381"/>
    </source>
</evidence>
<dbReference type="SUPFAM" id="SSF51556">
    <property type="entry name" value="Metallo-dependent hydrolases"/>
    <property type="match status" value="1"/>
</dbReference>
<keyword evidence="1" id="KW-0812">Transmembrane</keyword>
<accession>A0ABT0QD19</accession>
<dbReference type="EMBL" id="JAMFLZ010000003">
    <property type="protein sequence ID" value="MCL6294870.1"/>
    <property type="molecule type" value="Genomic_DNA"/>
</dbReference>
<dbReference type="InterPro" id="IPR032466">
    <property type="entry name" value="Metal_Hydrolase"/>
</dbReference>
<evidence type="ECO:0008006" key="4">
    <source>
        <dbReference type="Google" id="ProtNLM"/>
    </source>
</evidence>
<dbReference type="Gene3D" id="3.20.20.140">
    <property type="entry name" value="Metal-dependent hydrolases"/>
    <property type="match status" value="1"/>
</dbReference>
<feature type="transmembrane region" description="Helical" evidence="1">
    <location>
        <begin position="105"/>
        <end position="126"/>
    </location>
</feature>
<keyword evidence="1" id="KW-0472">Membrane</keyword>
<dbReference type="RefSeq" id="WP_249972665.1">
    <property type="nucleotide sequence ID" value="NZ_JAMFLZ010000003.1"/>
</dbReference>
<dbReference type="Proteomes" id="UP001165381">
    <property type="component" value="Unassembled WGS sequence"/>
</dbReference>
<keyword evidence="3" id="KW-1185">Reference proteome</keyword>
<proteinExistence type="predicted"/>